<dbReference type="Proteomes" id="UP000297429">
    <property type="component" value="Unassembled WGS sequence"/>
</dbReference>
<organism evidence="7 9">
    <name type="scientific">Pedobacter alluvionis</name>
    <dbReference type="NCBI Taxonomy" id="475253"/>
    <lineage>
        <taxon>Bacteria</taxon>
        <taxon>Pseudomonadati</taxon>
        <taxon>Bacteroidota</taxon>
        <taxon>Sphingobacteriia</taxon>
        <taxon>Sphingobacteriales</taxon>
        <taxon>Sphingobacteriaceae</taxon>
        <taxon>Pedobacter</taxon>
    </lineage>
</organism>
<dbReference type="InterPro" id="IPR010071">
    <property type="entry name" value="AA_adenyl_dom"/>
</dbReference>
<evidence type="ECO:0000313" key="8">
    <source>
        <dbReference type="EMBL" id="TFB29416.1"/>
    </source>
</evidence>
<evidence type="ECO:0000313" key="9">
    <source>
        <dbReference type="Proteomes" id="UP000273898"/>
    </source>
</evidence>
<keyword evidence="4" id="KW-0597">Phosphoprotein</keyword>
<dbReference type="NCBIfam" id="TIGR01733">
    <property type="entry name" value="AA-adenyl-dom"/>
    <property type="match status" value="3"/>
</dbReference>
<dbReference type="Gene3D" id="3.30.300.30">
    <property type="match status" value="3"/>
</dbReference>
<dbReference type="FunFam" id="1.10.1200.10:FF:000005">
    <property type="entry name" value="Nonribosomal peptide synthetase 1"/>
    <property type="match status" value="1"/>
</dbReference>
<comment type="caution">
    <text evidence="7">The sequence shown here is derived from an EMBL/GenBank/DDBJ whole genome shotgun (WGS) entry which is preliminary data.</text>
</comment>
<dbReference type="CDD" id="cd05930">
    <property type="entry name" value="A_NRPS"/>
    <property type="match status" value="2"/>
</dbReference>
<dbReference type="CDD" id="cd02440">
    <property type="entry name" value="AdoMet_MTases"/>
    <property type="match status" value="1"/>
</dbReference>
<feature type="domain" description="Carrier" evidence="6">
    <location>
        <begin position="1323"/>
        <end position="1400"/>
    </location>
</feature>
<dbReference type="InterPro" id="IPR029063">
    <property type="entry name" value="SAM-dependent_MTases_sf"/>
</dbReference>
<proteinExistence type="inferred from homology"/>
<dbReference type="Gene3D" id="3.30.559.30">
    <property type="entry name" value="Nonribosomal peptide synthetase, condensation domain"/>
    <property type="match status" value="3"/>
</dbReference>
<dbReference type="GO" id="GO:0005737">
    <property type="term" value="C:cytoplasm"/>
    <property type="evidence" value="ECO:0007669"/>
    <property type="project" value="TreeGrafter"/>
</dbReference>
<feature type="domain" description="Carrier" evidence="6">
    <location>
        <begin position="3463"/>
        <end position="3538"/>
    </location>
</feature>
<evidence type="ECO:0000256" key="2">
    <source>
        <dbReference type="ARBA" id="ARBA00006432"/>
    </source>
</evidence>
<evidence type="ECO:0000256" key="4">
    <source>
        <dbReference type="ARBA" id="ARBA00022553"/>
    </source>
</evidence>
<dbReference type="Gene3D" id="3.40.50.980">
    <property type="match status" value="2"/>
</dbReference>
<evidence type="ECO:0000313" key="7">
    <source>
        <dbReference type="EMBL" id="RLJ80980.1"/>
    </source>
</evidence>
<dbReference type="SUPFAM" id="SSF52777">
    <property type="entry name" value="CoA-dependent acyltransferases"/>
    <property type="match status" value="6"/>
</dbReference>
<dbReference type="Pfam" id="PF00668">
    <property type="entry name" value="Condensation"/>
    <property type="match status" value="3"/>
</dbReference>
<dbReference type="FunFam" id="3.40.50.980:FF:000001">
    <property type="entry name" value="Non-ribosomal peptide synthetase"/>
    <property type="match status" value="1"/>
</dbReference>
<dbReference type="Gene3D" id="3.40.50.150">
    <property type="entry name" value="Vaccinia Virus protein VP39"/>
    <property type="match status" value="1"/>
</dbReference>
<dbReference type="SMART" id="SM01294">
    <property type="entry name" value="PKS_PP_betabranch"/>
    <property type="match status" value="1"/>
</dbReference>
<name>A0A497YEF0_9SPHI</name>
<dbReference type="FunFam" id="3.30.300.30:FF:000010">
    <property type="entry name" value="Enterobactin synthetase component F"/>
    <property type="match status" value="2"/>
</dbReference>
<evidence type="ECO:0000256" key="3">
    <source>
        <dbReference type="ARBA" id="ARBA00022450"/>
    </source>
</evidence>
<dbReference type="Proteomes" id="UP000273898">
    <property type="component" value="Unassembled WGS sequence"/>
</dbReference>
<evidence type="ECO:0000313" key="10">
    <source>
        <dbReference type="Proteomes" id="UP000297429"/>
    </source>
</evidence>
<dbReference type="InterPro" id="IPR020806">
    <property type="entry name" value="PKS_PP-bd"/>
</dbReference>
<dbReference type="Pfam" id="PF00550">
    <property type="entry name" value="PP-binding"/>
    <property type="match status" value="3"/>
</dbReference>
<comment type="similarity">
    <text evidence="2">Belongs to the ATP-dependent AMP-binding enzyme family.</text>
</comment>
<dbReference type="RefSeq" id="WP_121281958.1">
    <property type="nucleotide sequence ID" value="NZ_RCCK01000002.1"/>
</dbReference>
<dbReference type="SMART" id="SM00823">
    <property type="entry name" value="PKS_PP"/>
    <property type="match status" value="2"/>
</dbReference>
<dbReference type="GO" id="GO:0003824">
    <property type="term" value="F:catalytic activity"/>
    <property type="evidence" value="ECO:0007669"/>
    <property type="project" value="InterPro"/>
</dbReference>
<reference evidence="8 10" key="2">
    <citation type="submission" date="2019-03" db="EMBL/GenBank/DDBJ databases">
        <authorList>
            <person name="He R.-H."/>
        </authorList>
    </citation>
    <scope>NUCLEOTIDE SEQUENCE [LARGE SCALE GENOMIC DNA]</scope>
    <source>
        <strain evidence="8 10">DSM 19624</strain>
    </source>
</reference>
<evidence type="ECO:0000256" key="1">
    <source>
        <dbReference type="ARBA" id="ARBA00001957"/>
    </source>
</evidence>
<dbReference type="SUPFAM" id="SSF53335">
    <property type="entry name" value="S-adenosyl-L-methionine-dependent methyltransferases"/>
    <property type="match status" value="1"/>
</dbReference>
<feature type="domain" description="Carrier" evidence="6">
    <location>
        <begin position="2416"/>
        <end position="2491"/>
    </location>
</feature>
<protein>
    <submittedName>
        <fullName evidence="7">Amino acid adenylation domain-containing protein</fullName>
    </submittedName>
</protein>
<dbReference type="InterPro" id="IPR013217">
    <property type="entry name" value="Methyltransf_12"/>
</dbReference>
<dbReference type="InterPro" id="IPR029058">
    <property type="entry name" value="AB_hydrolase_fold"/>
</dbReference>
<dbReference type="OrthoDB" id="605930at2"/>
<dbReference type="InterPro" id="IPR006162">
    <property type="entry name" value="Ppantetheine_attach_site"/>
</dbReference>
<comment type="cofactor">
    <cofactor evidence="1">
        <name>pantetheine 4'-phosphate</name>
        <dbReference type="ChEBI" id="CHEBI:47942"/>
    </cofactor>
</comment>
<dbReference type="PANTHER" id="PTHR45527:SF1">
    <property type="entry name" value="FATTY ACID SYNTHASE"/>
    <property type="match status" value="1"/>
</dbReference>
<dbReference type="Gene3D" id="3.30.559.10">
    <property type="entry name" value="Chloramphenicol acetyltransferase-like domain"/>
    <property type="match status" value="3"/>
</dbReference>
<dbReference type="CDD" id="cd19531">
    <property type="entry name" value="LCL_NRPS-like"/>
    <property type="match status" value="2"/>
</dbReference>
<evidence type="ECO:0000259" key="6">
    <source>
        <dbReference type="PROSITE" id="PS50075"/>
    </source>
</evidence>
<dbReference type="GO" id="GO:0009403">
    <property type="term" value="P:toxin biosynthetic process"/>
    <property type="evidence" value="ECO:0007669"/>
    <property type="project" value="UniProtKB-ARBA"/>
</dbReference>
<dbReference type="InterPro" id="IPR045851">
    <property type="entry name" value="AMP-bd_C_sf"/>
</dbReference>
<dbReference type="InterPro" id="IPR020845">
    <property type="entry name" value="AMP-binding_CS"/>
</dbReference>
<dbReference type="Gene3D" id="3.40.50.1820">
    <property type="entry name" value="alpha/beta hydrolase"/>
    <property type="match status" value="1"/>
</dbReference>
<dbReference type="GO" id="GO:0043041">
    <property type="term" value="P:amino acid activation for nonribosomal peptide biosynthetic process"/>
    <property type="evidence" value="ECO:0007669"/>
    <property type="project" value="TreeGrafter"/>
</dbReference>
<dbReference type="InterPro" id="IPR036736">
    <property type="entry name" value="ACP-like_sf"/>
</dbReference>
<dbReference type="GO" id="GO:0031177">
    <property type="term" value="F:phosphopantetheine binding"/>
    <property type="evidence" value="ECO:0007669"/>
    <property type="project" value="InterPro"/>
</dbReference>
<dbReference type="PROSITE" id="PS00012">
    <property type="entry name" value="PHOSPHOPANTETHEINE"/>
    <property type="match status" value="2"/>
</dbReference>
<dbReference type="InterPro" id="IPR042099">
    <property type="entry name" value="ANL_N_sf"/>
</dbReference>
<dbReference type="FunFam" id="3.40.50.12780:FF:000012">
    <property type="entry name" value="Non-ribosomal peptide synthetase"/>
    <property type="match status" value="1"/>
</dbReference>
<dbReference type="EMBL" id="RCCK01000002">
    <property type="protein sequence ID" value="RLJ80980.1"/>
    <property type="molecule type" value="Genomic_DNA"/>
</dbReference>
<dbReference type="PROSITE" id="PS50075">
    <property type="entry name" value="CARRIER"/>
    <property type="match status" value="3"/>
</dbReference>
<keyword evidence="5" id="KW-0677">Repeat</keyword>
<sequence length="3559" mass="403898">MKQLLKDIRDNHILLEVIDGKLNVFTRGVQPDPALIAIIKERKDELTQFLLNNNQENFSDAFRLSIPNTGIRSHYPLSSAQRRLWVLSQNEQGSVAYNMSRMFVLEGALDINAFQHAFRSLIIRHESLRTAFREDEEGEISQFIIGPDETGFSIVQKDLRSRENELMRIVKEELSRPFDLSAGCLLRAGLFRTDDQKWVFTYVMHHIISDGWSMGVLIRELLQEYQNYTQKKPRGHQPLSLQYKDYAAWQQDQLKEKGFEQHRAYWLEQCGGSLPILELPADKLRPAIRTYNGSTVSRKISPELSQAIKGLSQELGGTLFVGLLATVNALLYRYTYQEDIIIGSPIAGRDHIDLENQIGFYVNMLPLRSRFDGSGSFKELFEKVNKVTLEAFEYQNYPFDELVEAVQTATDISRHALFDVVVVLQNTDIVAHQLETSDQGELSVSSFDAPSQVVSLFDLRFDFREINGALLVTIDYNTDIYLKSTIERLIAHFEQLLSVVVVQPEMALKELDYLTVADKNLVTSFNRGHAAYPEDTHIAAIFEEQVARVPDHIAVVLEDDLLTYRQLNERSNQIANFLIHKTALKPEEGVGILLDKKPDCIAAMLGVLKAGGMYIPMDTTTPEERLQFIIKDAGIRTIITEKSYLELANRLQWSVGALQYYLCLDSTDVHQEKEVVENVMMNQDLWDHVGRKAVDQITGGGWSSSFTAEAISEKEMEEYAMNAFQKLNGSLNGQSRVLEIGCSSGLTLSKIAANVGLYYGTDISPVILENTRDMVAKKGFTNVKLKHLAAHDIKDLEEGEFDLIIINSVIQHFHGLNYLRQVLKDAISLLGADGRLFIGDIMDVELKEQMLDDLKDFKRLNKDKKYLTKTDFSADLFVARGFFEDMQSDIPEIESISFSNKIYETENELTRYRYDALITIDKRNSSRNVLPRKKYQYDNRILALQSSENPGLDISPDGLAYVIYTSGTTGLPKGVLVQHNNVVRLFMNENPLFDFNENDVWTMFHSYSFDFSVWEMYGALLFGGKLILVSKMASKDPSSYHRLLKDNRVTILNQTPSAFYHLIRVDQESSEQLSDLRYVIFGGEALSPGKLLNWKRKYPEIKLINMYGITETTVHVTYKEITELEIIHNNSNIGKPIPTLNCYILDPSQHLLPVGIPGELYVGGKGVARGYLNRPELTNERFISNLFFPDRLYRSGDKVRLLETGEMEYLGRIDDQVKIRGFRIELGEIKNALDKHDQITDAVVISRENKEGDKFLAAYIVSDHTLTVNDLRDFLLISLPEYMVPAHFIMLEQFPLTKNGKVDKKLLPLPEGLTMTTGVVYQAARNQLEADLTSLFSQVLNIEKHFVGVNDNFFAMGGDSIKAIRLIVQIKKQLNKSISIGKLYEHQTIAELSLWLDAAEDGVAQEDVYSNLTRGLKKIQKIREEIEEEDQAKNVLPDIYEDIYPVSQVEQGMIYSSTLNPAAPVYYDQFLFFLEIKDFNQFKEGVEALVQRHPILRTKYFIKTFSQPVKVVLDTINLPISYEDLSALTEAEQQAHIRNFLEKDLLVRLDFDDEILWRFKIHHLNGERYFITWSIHHAAIDGWSVSIFNKELTELLAGKDMLSLPPLKNTYKDYCAVFLGREKTPSVEMYWKELLAGYTRNKLPFNYKGTKISDYTGMKYVSHTVKGDLLLRLQDLSTKHQLAFKSICLAAHLYLLHTICAEQDVVTGMVTHDRPPLDNSEYIMGCFLNTVPVRVDVSKPMDILSFLKSVNNCLTTVKPNEIHLSEIAKIIEEKTGSSNPIFDTILNYTDFHLYKDLNDASNIKLFDADRKLVEPDQANMMTNTLFDVEVGKTLDHLSISIKYTPAYFRETEVKYALDLYIRILDCFCKDVTTPLSAIRLLTPPELKEILYNFNDTISPYSDQQTLHGLLEDQVKKTPEHVALTQDGETMSYLVLNEKANQLAHLLLKQGVLPAENIGLLVKRGFDMIVGMFAILKCGASYVPIDPEYPTDRQEYIALNSRVAKILTDETYPLSEKISEITFLRIDHDPGVEFEQRNPNVDIDPLQLAYTIYTSGSTGRPKGVMIAHNAAVNLVEWVNKTYQIGAEDRLLFITSMCFDLSVYDIFGLLAAGGAIVIARQEEVQNVALLKELLKREHITFWDSVPTTMNYLIGELEEGRDGYLQEELRLVFLSGDWIPVQLPDRIIQRFPNAQIISLGGATEGTVWSNFYPVKSSTVSWSSIPYGKPISNNFFYILDDHLRPVPKGVAGELYIGGLGVAYGYANDPIKTEQSFKADPFHHELGGRMYKTGDLGRLMADGNMEFLGRKDDQVKIRGYRVELGEIESVLLKHEEVKEAIVSVSKDSNNNNQLCAYVVMHSDLAIDELKHYLKDLLPFYMVPHLFIKLTALPLNSNGKIDRKKLPVPELLHEEQLDNYEEPKTELELKIAELWKRILQLKNIGIKDDFFDIGANSLSVGAFVNRLHKELDFQISIPEVFLHPTIEGIVGVLNAKNNTGFQVIKNAEEQDFYPLSSSQRQLWVLSQFEENSLSYHIPAIYKMEGILDIEALKYAFKALISRHEILRTVFKADDAGIPGQFIIPFSAIDFSLPVNDLRQGNEQEISSFLKQEFIRAFDLATGPLIRIVLVRSGEEEWILACTMHHIISDGWSAGILVNELRTLYNHYVNGNLLPLPPLNIQYKDYAVWQQELLSGTAMGQHRGYWLKQFEDGIPVLNLPTDKSRPSLKSFKGGTVTTSINASLTAGLKALLQLEGQTLFMGITALINALFYKYTNQEDIVIGTPVAGRDHADLEEQIGFYVNTLALRTRFDARKGFVALLANVKEMMLGAYEHQVYPFDELVYDLNLKRDLSRGSLFDVMIVLQNNHLLRDQREKKMGELIVTGYEQHENNNSKFDLTFDCVENGEELLIRIEYDSDLFYKETVDRLGNHLEQLLEAILMAPSMPLTELNYLSAAEEHKLLNLFNDTEQVYPESKTLKMLFEEQVARTPLSTALIFGVQEFSYLEINTMANRLAAYLKNKYALMPDDLLAIKLERSEWMIIAILAVLKTGAGVVPVDARSLDGRADFIVKDSGCKGIFNSVGLTDFIETSGDYDYEDLPSEADSGHLAFVIYTSGSTGFPKGCMIENKGVINHLFSKISLLDLREGETICHSSELHFVGGIWQLFAPLIVGGSVYFCNREELLNTSLLLAQSLRYQVNTLELIPSQLNELLLHEKEINLEHLNMLILTGEKLNPHFLKKCQKGNEHLKIVNTYGQTELSDVTASYLIDVVDEFKPILVGSPIQNTRTYVLSGNHLLCPIGVFGELCTSGDGLCRGYMNLPELTAEKFVDNPYLQGKKMFKTGDLGRWLSDGTLEVVGRKDDQVKIRGHRIELGEIENALLKFGPIEQAIVLWQKKEKTEKELIAYFVATEKLNKSQVTMHLIKNIPDYMVPSTYVQLDQFPSLDNGKVNKKALLFMAESEIDSGIAYLAPSNETEHILVDIWEDILQIKGIGVLDNFFLSGGHSLKATTMVNKIRQSFLVAISIKDVFQSVDIQTLAQEIQKKIWLKESAEFNGTSGDSRETLTL</sequence>
<keyword evidence="3" id="KW-0596">Phosphopantetheine</keyword>
<gene>
    <name evidence="7" type="ORF">BCL90_0033</name>
    <name evidence="8" type="ORF">E3V97_20475</name>
</gene>
<dbReference type="InterPro" id="IPR009081">
    <property type="entry name" value="PP-bd_ACP"/>
</dbReference>
<dbReference type="Gene3D" id="3.40.50.12780">
    <property type="entry name" value="N-terminal domain of ligase-like"/>
    <property type="match status" value="3"/>
</dbReference>
<keyword evidence="10" id="KW-1185">Reference proteome</keyword>
<dbReference type="NCBIfam" id="NF003417">
    <property type="entry name" value="PRK04813.1"/>
    <property type="match status" value="4"/>
</dbReference>
<dbReference type="InterPro" id="IPR023213">
    <property type="entry name" value="CAT-like_dom_sf"/>
</dbReference>
<dbReference type="InterPro" id="IPR000873">
    <property type="entry name" value="AMP-dep_synth/lig_dom"/>
</dbReference>
<dbReference type="FunFam" id="3.40.50.980:FF:000002">
    <property type="entry name" value="Enterobactin synthetase component F"/>
    <property type="match status" value="1"/>
</dbReference>
<evidence type="ECO:0000256" key="5">
    <source>
        <dbReference type="ARBA" id="ARBA00022737"/>
    </source>
</evidence>
<dbReference type="Gene3D" id="2.30.38.10">
    <property type="entry name" value="Luciferase, Domain 3"/>
    <property type="match status" value="1"/>
</dbReference>
<dbReference type="EMBL" id="SOPX01000004">
    <property type="protein sequence ID" value="TFB29416.1"/>
    <property type="molecule type" value="Genomic_DNA"/>
</dbReference>
<dbReference type="Pfam" id="PF00501">
    <property type="entry name" value="AMP-binding"/>
    <property type="match status" value="4"/>
</dbReference>
<reference evidence="7 9" key="1">
    <citation type="submission" date="2018-10" db="EMBL/GenBank/DDBJ databases">
        <title>Genomic Encyclopedia of Archaeal and Bacterial Type Strains, Phase II (KMG-II): from individual species to whole genera.</title>
        <authorList>
            <person name="Goeker M."/>
        </authorList>
    </citation>
    <scope>NUCLEOTIDE SEQUENCE [LARGE SCALE GENOMIC DNA]</scope>
    <source>
        <strain evidence="7 9">DSM 19624</strain>
    </source>
</reference>
<dbReference type="SUPFAM" id="SSF56801">
    <property type="entry name" value="Acetyl-CoA synthetase-like"/>
    <property type="match status" value="3"/>
</dbReference>
<dbReference type="Gene3D" id="1.10.1200.10">
    <property type="entry name" value="ACP-like"/>
    <property type="match status" value="2"/>
</dbReference>
<dbReference type="InterPro" id="IPR001242">
    <property type="entry name" value="Condensation_dom"/>
</dbReference>
<dbReference type="PANTHER" id="PTHR45527">
    <property type="entry name" value="NONRIBOSOMAL PEPTIDE SYNTHETASE"/>
    <property type="match status" value="1"/>
</dbReference>
<dbReference type="SUPFAM" id="SSF47336">
    <property type="entry name" value="ACP-like"/>
    <property type="match status" value="3"/>
</dbReference>
<dbReference type="Pfam" id="PF13193">
    <property type="entry name" value="AMP-binding_C"/>
    <property type="match status" value="2"/>
</dbReference>
<dbReference type="Pfam" id="PF08242">
    <property type="entry name" value="Methyltransf_12"/>
    <property type="match status" value="1"/>
</dbReference>
<dbReference type="InterPro" id="IPR025110">
    <property type="entry name" value="AMP-bd_C"/>
</dbReference>
<dbReference type="PROSITE" id="PS00455">
    <property type="entry name" value="AMP_BINDING"/>
    <property type="match status" value="2"/>
</dbReference>
<accession>A0A497YEF0</accession>